<name>A0A9D4M5H1_DREPO</name>
<dbReference type="PANTHER" id="PTHR10342:SF273">
    <property type="entry name" value="RE14504P"/>
    <property type="match status" value="1"/>
</dbReference>
<evidence type="ECO:0000256" key="8">
    <source>
        <dbReference type="SAM" id="Phobius"/>
    </source>
</evidence>
<keyword evidence="8" id="KW-1133">Transmembrane helix</keyword>
<dbReference type="Gene3D" id="3.30.1120.10">
    <property type="match status" value="1"/>
</dbReference>
<keyword evidence="8" id="KW-0812">Transmembrane</keyword>
<evidence type="ECO:0000256" key="1">
    <source>
        <dbReference type="ARBA" id="ARBA00001913"/>
    </source>
</evidence>
<dbReference type="Proteomes" id="UP000828390">
    <property type="component" value="Unassembled WGS sequence"/>
</dbReference>
<comment type="similarity">
    <text evidence="2">Belongs to the sulfatase family.</text>
</comment>
<dbReference type="InterPro" id="IPR000917">
    <property type="entry name" value="Sulfatase_N"/>
</dbReference>
<feature type="region of interest" description="Disordered" evidence="7">
    <location>
        <begin position="545"/>
        <end position="564"/>
    </location>
</feature>
<dbReference type="InterPro" id="IPR024607">
    <property type="entry name" value="Sulfatase_CS"/>
</dbReference>
<evidence type="ECO:0000313" key="11">
    <source>
        <dbReference type="Proteomes" id="UP000828390"/>
    </source>
</evidence>
<dbReference type="EMBL" id="JAIWYP010000002">
    <property type="protein sequence ID" value="KAH3868736.1"/>
    <property type="molecule type" value="Genomic_DNA"/>
</dbReference>
<evidence type="ECO:0000256" key="4">
    <source>
        <dbReference type="ARBA" id="ARBA00022801"/>
    </source>
</evidence>
<keyword evidence="8" id="KW-0472">Membrane</keyword>
<dbReference type="OrthoDB" id="103349at2759"/>
<protein>
    <recommendedName>
        <fullName evidence="9">Sulfatase N-terminal domain-containing protein</fullName>
    </recommendedName>
</protein>
<organism evidence="10 11">
    <name type="scientific">Dreissena polymorpha</name>
    <name type="common">Zebra mussel</name>
    <name type="synonym">Mytilus polymorpha</name>
    <dbReference type="NCBI Taxonomy" id="45954"/>
    <lineage>
        <taxon>Eukaryota</taxon>
        <taxon>Metazoa</taxon>
        <taxon>Spiralia</taxon>
        <taxon>Lophotrochozoa</taxon>
        <taxon>Mollusca</taxon>
        <taxon>Bivalvia</taxon>
        <taxon>Autobranchia</taxon>
        <taxon>Heteroconchia</taxon>
        <taxon>Euheterodonta</taxon>
        <taxon>Imparidentia</taxon>
        <taxon>Neoheterodontei</taxon>
        <taxon>Myida</taxon>
        <taxon>Dreissenoidea</taxon>
        <taxon>Dreissenidae</taxon>
        <taxon>Dreissena</taxon>
    </lineage>
</organism>
<dbReference type="PANTHER" id="PTHR10342">
    <property type="entry name" value="ARYLSULFATASE"/>
    <property type="match status" value="1"/>
</dbReference>
<dbReference type="PROSITE" id="PS00523">
    <property type="entry name" value="SULFATASE_1"/>
    <property type="match status" value="1"/>
</dbReference>
<feature type="transmembrane region" description="Helical" evidence="8">
    <location>
        <begin position="31"/>
        <end position="51"/>
    </location>
</feature>
<comment type="cofactor">
    <cofactor evidence="1">
        <name>Ca(2+)</name>
        <dbReference type="ChEBI" id="CHEBI:29108"/>
    </cofactor>
</comment>
<proteinExistence type="inferred from homology"/>
<evidence type="ECO:0000256" key="2">
    <source>
        <dbReference type="ARBA" id="ARBA00008779"/>
    </source>
</evidence>
<dbReference type="CDD" id="cd16029">
    <property type="entry name" value="4-S"/>
    <property type="match status" value="1"/>
</dbReference>
<comment type="caution">
    <text evidence="10">The sequence shown here is derived from an EMBL/GenBank/DDBJ whole genome shotgun (WGS) entry which is preliminary data.</text>
</comment>
<evidence type="ECO:0000256" key="5">
    <source>
        <dbReference type="ARBA" id="ARBA00022837"/>
    </source>
</evidence>
<sequence length="564" mass="62604">MQTTPHLNIKAACLHFVERTLRGIHLSKPSMALSAFLYAALLLTCLIPRALTFTPPHIVLIVADDLGWNDVGFHGSEIKTPNIDKLAYEGVILNNYYVSPICTPTRGCLMTGRYPIHLGLQHYVISAPEPWGLPLNHTTMAGHLKHLGYATHIVGKWHLGFFKTEYLPTRRGFDSHVGYWSGKEDYYTHMDQDGYWGLDFRRDMAVVNETFYSTEQYTKEALKILEHHNKSQPLFLYLAHQAVHAGNGNAPLQAPQRYVDRFPYILDHKRRIFAGMTAALDDSVGTVVSALHDLDMIDNTIIVFTTDNGGPANNYDGNAACNYPLRGTKNTLWEGGVHGVGFVHSRLLNVNHTQTHNLVHVSDWLPTLYGAAGGDVADLGNIDGVNLWDMLKNSGPNVRSEVLHNIDPRSNFSAISVDDYKLIQGDISGGRNDGWYPCNPPSENQNFWKPNAQNFHNSDESLAEIPAETRKTRAHNRHTPYVIDCGPASTDPTAVCDPSTAPCLFHIPSDPCEFNNIAQSNPGIVRVLQKALSVYAATAVEPVNRPPDKNANPTLHGGVWGPWQ</sequence>
<dbReference type="AlphaFoldDB" id="A0A9D4M5H1"/>
<dbReference type="PROSITE" id="PS00149">
    <property type="entry name" value="SULFATASE_2"/>
    <property type="match status" value="1"/>
</dbReference>
<dbReference type="InterPro" id="IPR047115">
    <property type="entry name" value="ARSB"/>
</dbReference>
<keyword evidence="11" id="KW-1185">Reference proteome</keyword>
<accession>A0A9D4M5H1</accession>
<dbReference type="Pfam" id="PF00884">
    <property type="entry name" value="Sulfatase"/>
    <property type="match status" value="1"/>
</dbReference>
<dbReference type="Gene3D" id="3.40.720.10">
    <property type="entry name" value="Alkaline Phosphatase, subunit A"/>
    <property type="match status" value="1"/>
</dbReference>
<dbReference type="GO" id="GO:0008484">
    <property type="term" value="F:sulfuric ester hydrolase activity"/>
    <property type="evidence" value="ECO:0007669"/>
    <property type="project" value="InterPro"/>
</dbReference>
<evidence type="ECO:0000256" key="3">
    <source>
        <dbReference type="ARBA" id="ARBA00022723"/>
    </source>
</evidence>
<dbReference type="InterPro" id="IPR017850">
    <property type="entry name" value="Alkaline_phosphatase_core_sf"/>
</dbReference>
<evidence type="ECO:0000256" key="6">
    <source>
        <dbReference type="ARBA" id="ARBA00023180"/>
    </source>
</evidence>
<keyword evidence="4" id="KW-0378">Hydrolase</keyword>
<evidence type="ECO:0000313" key="10">
    <source>
        <dbReference type="EMBL" id="KAH3868736.1"/>
    </source>
</evidence>
<reference evidence="10" key="2">
    <citation type="submission" date="2020-11" db="EMBL/GenBank/DDBJ databases">
        <authorList>
            <person name="McCartney M.A."/>
            <person name="Auch B."/>
            <person name="Kono T."/>
            <person name="Mallez S."/>
            <person name="Becker A."/>
            <person name="Gohl D.M."/>
            <person name="Silverstein K.A.T."/>
            <person name="Koren S."/>
            <person name="Bechman K.B."/>
            <person name="Herman A."/>
            <person name="Abrahante J.E."/>
            <person name="Garbe J."/>
        </authorList>
    </citation>
    <scope>NUCLEOTIDE SEQUENCE</scope>
    <source>
        <strain evidence="10">Duluth1</strain>
        <tissue evidence="10">Whole animal</tissue>
    </source>
</reference>
<gene>
    <name evidence="10" type="ORF">DPMN_031888</name>
</gene>
<keyword evidence="6" id="KW-0325">Glycoprotein</keyword>
<feature type="domain" description="Sulfatase N-terminal" evidence="9">
    <location>
        <begin position="56"/>
        <end position="373"/>
    </location>
</feature>
<dbReference type="GO" id="GO:0046872">
    <property type="term" value="F:metal ion binding"/>
    <property type="evidence" value="ECO:0007669"/>
    <property type="project" value="UniProtKB-KW"/>
</dbReference>
<keyword evidence="5" id="KW-0106">Calcium</keyword>
<reference evidence="10" key="1">
    <citation type="journal article" date="2019" name="bioRxiv">
        <title>The Genome of the Zebra Mussel, Dreissena polymorpha: A Resource for Invasive Species Research.</title>
        <authorList>
            <person name="McCartney M.A."/>
            <person name="Auch B."/>
            <person name="Kono T."/>
            <person name="Mallez S."/>
            <person name="Zhang Y."/>
            <person name="Obille A."/>
            <person name="Becker A."/>
            <person name="Abrahante J.E."/>
            <person name="Garbe J."/>
            <person name="Badalamenti J.P."/>
            <person name="Herman A."/>
            <person name="Mangelson H."/>
            <person name="Liachko I."/>
            <person name="Sullivan S."/>
            <person name="Sone E.D."/>
            <person name="Koren S."/>
            <person name="Silverstein K.A.T."/>
            <person name="Beckman K.B."/>
            <person name="Gohl D.M."/>
        </authorList>
    </citation>
    <scope>NUCLEOTIDE SEQUENCE</scope>
    <source>
        <strain evidence="10">Duluth1</strain>
        <tissue evidence="10">Whole animal</tissue>
    </source>
</reference>
<keyword evidence="3" id="KW-0479">Metal-binding</keyword>
<dbReference type="SUPFAM" id="SSF53649">
    <property type="entry name" value="Alkaline phosphatase-like"/>
    <property type="match status" value="1"/>
</dbReference>
<evidence type="ECO:0000259" key="9">
    <source>
        <dbReference type="Pfam" id="PF00884"/>
    </source>
</evidence>
<evidence type="ECO:0000256" key="7">
    <source>
        <dbReference type="SAM" id="MobiDB-lite"/>
    </source>
</evidence>